<evidence type="ECO:0000313" key="2">
    <source>
        <dbReference type="EMBL" id="KAK7309722.1"/>
    </source>
</evidence>
<sequence>MRETKPNLDSSSPCLGHKRSAELDSFTKKKSPRIEDKEEEVLVSEQGNKNREFSRHLNFNNLDLNMKADEEEEDDGKIKKGENRFELNERLEREREMGEMLL</sequence>
<comment type="caution">
    <text evidence="2">The sequence shown here is derived from an EMBL/GenBank/DDBJ whole genome shotgun (WGS) entry which is preliminary data.</text>
</comment>
<feature type="region of interest" description="Disordered" evidence="1">
    <location>
        <begin position="1"/>
        <end position="47"/>
    </location>
</feature>
<feature type="compositionally biased region" description="Basic and acidic residues" evidence="1">
    <location>
        <begin position="19"/>
        <end position="36"/>
    </location>
</feature>
<dbReference type="AlphaFoldDB" id="A0AAN9PTN8"/>
<protein>
    <submittedName>
        <fullName evidence="2">Uncharacterized protein</fullName>
    </submittedName>
</protein>
<reference evidence="2 3" key="1">
    <citation type="submission" date="2024-01" db="EMBL/GenBank/DDBJ databases">
        <title>The genomes of 5 underutilized Papilionoideae crops provide insights into root nodulation and disease resistance.</title>
        <authorList>
            <person name="Yuan L."/>
        </authorList>
    </citation>
    <scope>NUCLEOTIDE SEQUENCE [LARGE SCALE GENOMIC DNA]</scope>
    <source>
        <strain evidence="2">LY-2023</strain>
        <tissue evidence="2">Leaf</tissue>
    </source>
</reference>
<dbReference type="Proteomes" id="UP001359559">
    <property type="component" value="Unassembled WGS sequence"/>
</dbReference>
<evidence type="ECO:0000313" key="3">
    <source>
        <dbReference type="Proteomes" id="UP001359559"/>
    </source>
</evidence>
<accession>A0AAN9PTN8</accession>
<dbReference type="EMBL" id="JAYKXN010000002">
    <property type="protein sequence ID" value="KAK7309722.1"/>
    <property type="molecule type" value="Genomic_DNA"/>
</dbReference>
<keyword evidence="3" id="KW-1185">Reference proteome</keyword>
<gene>
    <name evidence="2" type="ORF">RJT34_06678</name>
</gene>
<name>A0AAN9PTN8_CLITE</name>
<evidence type="ECO:0000256" key="1">
    <source>
        <dbReference type="SAM" id="MobiDB-lite"/>
    </source>
</evidence>
<proteinExistence type="predicted"/>
<organism evidence="2 3">
    <name type="scientific">Clitoria ternatea</name>
    <name type="common">Butterfly pea</name>
    <dbReference type="NCBI Taxonomy" id="43366"/>
    <lineage>
        <taxon>Eukaryota</taxon>
        <taxon>Viridiplantae</taxon>
        <taxon>Streptophyta</taxon>
        <taxon>Embryophyta</taxon>
        <taxon>Tracheophyta</taxon>
        <taxon>Spermatophyta</taxon>
        <taxon>Magnoliopsida</taxon>
        <taxon>eudicotyledons</taxon>
        <taxon>Gunneridae</taxon>
        <taxon>Pentapetalae</taxon>
        <taxon>rosids</taxon>
        <taxon>fabids</taxon>
        <taxon>Fabales</taxon>
        <taxon>Fabaceae</taxon>
        <taxon>Papilionoideae</taxon>
        <taxon>50 kb inversion clade</taxon>
        <taxon>NPAAA clade</taxon>
        <taxon>indigoferoid/millettioid clade</taxon>
        <taxon>Phaseoleae</taxon>
        <taxon>Clitoria</taxon>
    </lineage>
</organism>